<dbReference type="AlphaFoldDB" id="W4KH32"/>
<dbReference type="FunCoup" id="W4KH32">
    <property type="interactions" value="188"/>
</dbReference>
<evidence type="ECO:0000313" key="3">
    <source>
        <dbReference type="EMBL" id="ETW85024.1"/>
    </source>
</evidence>
<dbReference type="KEGG" id="hir:HETIRDRAFT_122781"/>
<proteinExistence type="predicted"/>
<dbReference type="InParanoid" id="W4KH32"/>
<dbReference type="Proteomes" id="UP000030671">
    <property type="component" value="Unassembled WGS sequence"/>
</dbReference>
<dbReference type="RefSeq" id="XP_009541919.1">
    <property type="nucleotide sequence ID" value="XM_009543624.1"/>
</dbReference>
<accession>W4KH32</accession>
<dbReference type="Pfam" id="PF23550">
    <property type="entry name" value="zf_Tbcl_Rhp7"/>
    <property type="match status" value="1"/>
</dbReference>
<dbReference type="GO" id="GO:0031146">
    <property type="term" value="P:SCF-dependent proteasomal ubiquitin-dependent protein catabolic process"/>
    <property type="evidence" value="ECO:0007669"/>
    <property type="project" value="TreeGrafter"/>
</dbReference>
<dbReference type="STRING" id="747525.W4KH32"/>
<dbReference type="Gene3D" id="3.80.10.10">
    <property type="entry name" value="Ribonuclease Inhibitor"/>
    <property type="match status" value="2"/>
</dbReference>
<evidence type="ECO:0000259" key="2">
    <source>
        <dbReference type="Pfam" id="PF23550"/>
    </source>
</evidence>
<dbReference type="GeneID" id="20666791"/>
<organism evidence="3 4">
    <name type="scientific">Heterobasidion irregulare (strain TC 32-1)</name>
    <dbReference type="NCBI Taxonomy" id="747525"/>
    <lineage>
        <taxon>Eukaryota</taxon>
        <taxon>Fungi</taxon>
        <taxon>Dikarya</taxon>
        <taxon>Basidiomycota</taxon>
        <taxon>Agaricomycotina</taxon>
        <taxon>Agaricomycetes</taxon>
        <taxon>Russulales</taxon>
        <taxon>Bondarzewiaceae</taxon>
        <taxon>Heterobasidion</taxon>
        <taxon>Heterobasidion annosum species complex</taxon>
    </lineage>
</organism>
<protein>
    <recommendedName>
        <fullName evidence="2">DNA repair protein rhp7 treble clef domain-containing protein</fullName>
    </recommendedName>
</protein>
<reference evidence="3 4" key="1">
    <citation type="journal article" date="2012" name="New Phytol.">
        <title>Insight into trade-off between wood decay and parasitism from the genome of a fungal forest pathogen.</title>
        <authorList>
            <person name="Olson A."/>
            <person name="Aerts A."/>
            <person name="Asiegbu F."/>
            <person name="Belbahri L."/>
            <person name="Bouzid O."/>
            <person name="Broberg A."/>
            <person name="Canback B."/>
            <person name="Coutinho P.M."/>
            <person name="Cullen D."/>
            <person name="Dalman K."/>
            <person name="Deflorio G."/>
            <person name="van Diepen L.T."/>
            <person name="Dunand C."/>
            <person name="Duplessis S."/>
            <person name="Durling M."/>
            <person name="Gonthier P."/>
            <person name="Grimwood J."/>
            <person name="Fossdal C.G."/>
            <person name="Hansson D."/>
            <person name="Henrissat B."/>
            <person name="Hietala A."/>
            <person name="Himmelstrand K."/>
            <person name="Hoffmeister D."/>
            <person name="Hogberg N."/>
            <person name="James T.Y."/>
            <person name="Karlsson M."/>
            <person name="Kohler A."/>
            <person name="Kues U."/>
            <person name="Lee Y.H."/>
            <person name="Lin Y.C."/>
            <person name="Lind M."/>
            <person name="Lindquist E."/>
            <person name="Lombard V."/>
            <person name="Lucas S."/>
            <person name="Lunden K."/>
            <person name="Morin E."/>
            <person name="Murat C."/>
            <person name="Park J."/>
            <person name="Raffaello T."/>
            <person name="Rouze P."/>
            <person name="Salamov A."/>
            <person name="Schmutz J."/>
            <person name="Solheim H."/>
            <person name="Stahlberg J."/>
            <person name="Velez H."/>
            <person name="de Vries R.P."/>
            <person name="Wiebenga A."/>
            <person name="Woodward S."/>
            <person name="Yakovlev I."/>
            <person name="Garbelotto M."/>
            <person name="Martin F."/>
            <person name="Grigoriev I.V."/>
            <person name="Stenlid J."/>
        </authorList>
    </citation>
    <scope>NUCLEOTIDE SEQUENCE [LARGE SCALE GENOMIC DNA]</scope>
    <source>
        <strain evidence="3 4">TC 32-1</strain>
    </source>
</reference>
<dbReference type="PANTHER" id="PTHR13318">
    <property type="entry name" value="PARTNER OF PAIRED, ISOFORM B-RELATED"/>
    <property type="match status" value="1"/>
</dbReference>
<dbReference type="InterPro" id="IPR032675">
    <property type="entry name" value="LRR_dom_sf"/>
</dbReference>
<feature type="domain" description="DNA repair protein rhp7 treble clef" evidence="2">
    <location>
        <begin position="103"/>
        <end position="140"/>
    </location>
</feature>
<evidence type="ECO:0000313" key="4">
    <source>
        <dbReference type="Proteomes" id="UP000030671"/>
    </source>
</evidence>
<dbReference type="HOGENOM" id="CLU_006598_2_0_1"/>
<feature type="region of interest" description="Disordered" evidence="1">
    <location>
        <begin position="33"/>
        <end position="83"/>
    </location>
</feature>
<dbReference type="EMBL" id="KI925455">
    <property type="protein sequence ID" value="ETW85024.1"/>
    <property type="molecule type" value="Genomic_DNA"/>
</dbReference>
<dbReference type="OrthoDB" id="421226at2759"/>
<name>W4KH32_HETIT</name>
<evidence type="ECO:0000256" key="1">
    <source>
        <dbReference type="SAM" id="MobiDB-lite"/>
    </source>
</evidence>
<dbReference type="GO" id="GO:0019005">
    <property type="term" value="C:SCF ubiquitin ligase complex"/>
    <property type="evidence" value="ECO:0007669"/>
    <property type="project" value="TreeGrafter"/>
</dbReference>
<dbReference type="PANTHER" id="PTHR13318:SF95">
    <property type="entry name" value="F-BOX PROTEIN YLR352W"/>
    <property type="match status" value="1"/>
</dbReference>
<dbReference type="InterPro" id="IPR056451">
    <property type="entry name" value="Znf_Tbcl_Rhp7"/>
</dbReference>
<gene>
    <name evidence="3" type="ORF">HETIRDRAFT_122781</name>
</gene>
<keyword evidence="4" id="KW-1185">Reference proteome</keyword>
<sequence>MTEMMRSLGTKLGQAGGHGRAAYALSLPFAQPDYNTDHLDDTDEEPVKKKRKLTKAAETKLKAKAKKKAGKGDDNDNDDDDEDAYTALSKSMFTNGAGPKPPIGSFESCAKCEKQFTTKYTMAAHPPPGFLCHQCAKASGADPFKKPAAPRKRKTPGEKRTIVNFEERRFPSLASLCIQVISKFINDVEALGDIGSANVDNIVRALSRNRSLTQENANLFYSAENTSLTLYDATKLVPDALSSLALLNPNLTDLRLDFCGRMNDEVLNTWSTSLPNLERIELLGPFLIRVPAWVRFSKSHPQLKGFLITQSPRFDLECIKSLCQSCKNLTELRLKEIGKLDDKFIGHLKKLTKLTHLDLSDPTESLSVKALIDMLSVLGPTLTHLDLSGQSTISDDFLKDGLKPHLRDITSLSLNNIPLLTDVAFASVFEAWSESHSNMNLHILSLSRIFELGSKTLLALLSHPCASSMTHLNINAWRYSSEEALKTIGEKAGQLIKLDIGWNRDVDDFTVKTILEGCPKLEELKVWGCNKVTANCPKRRGVSIFGVESHTSA</sequence>
<dbReference type="eggNOG" id="KOG1947">
    <property type="taxonomic scope" value="Eukaryota"/>
</dbReference>
<dbReference type="SUPFAM" id="SSF52047">
    <property type="entry name" value="RNI-like"/>
    <property type="match status" value="1"/>
</dbReference>